<protein>
    <submittedName>
        <fullName evidence="7">GARS_A domain-containing protein</fullName>
    </submittedName>
</protein>
<dbReference type="PANTHER" id="PTHR43472">
    <property type="entry name" value="PHOSPHORIBOSYLAMINE--GLYCINE LIGASE"/>
    <property type="match status" value="1"/>
</dbReference>
<dbReference type="InterPro" id="IPR000115">
    <property type="entry name" value="PRibGlycinamide_synth"/>
</dbReference>
<evidence type="ECO:0000313" key="6">
    <source>
        <dbReference type="Proteomes" id="UP000268014"/>
    </source>
</evidence>
<dbReference type="WBParaSite" id="HPLM_0002178601-mRNA-1">
    <property type="protein sequence ID" value="HPLM_0002178601-mRNA-1"/>
    <property type="gene ID" value="HPLM_0002178601"/>
</dbReference>
<keyword evidence="6" id="KW-1185">Reference proteome</keyword>
<keyword evidence="1" id="KW-0436">Ligase</keyword>
<evidence type="ECO:0000259" key="4">
    <source>
        <dbReference type="Pfam" id="PF01071"/>
    </source>
</evidence>
<gene>
    <name evidence="5" type="ORF">HPLM_LOCUS21775</name>
</gene>
<dbReference type="GO" id="GO:0004637">
    <property type="term" value="F:phosphoribosylamine-glycine ligase activity"/>
    <property type="evidence" value="ECO:0007669"/>
    <property type="project" value="InterPro"/>
</dbReference>
<dbReference type="SMART" id="SM01209">
    <property type="entry name" value="GARS_A"/>
    <property type="match status" value="1"/>
</dbReference>
<evidence type="ECO:0000313" key="7">
    <source>
        <dbReference type="WBParaSite" id="HPLM_0002178601-mRNA-1"/>
    </source>
</evidence>
<keyword evidence="2" id="KW-0547">Nucleotide-binding</keyword>
<feature type="domain" description="Phosphoribosylglycinamide synthetase ATP-grasp (A)" evidence="4">
    <location>
        <begin position="1"/>
        <end position="64"/>
    </location>
</feature>
<dbReference type="SUPFAM" id="SSF56059">
    <property type="entry name" value="Glutathione synthetase ATP-binding domain-like"/>
    <property type="match status" value="1"/>
</dbReference>
<dbReference type="EMBL" id="UZAF01024083">
    <property type="protein sequence ID" value="VDO92308.1"/>
    <property type="molecule type" value="Genomic_DNA"/>
</dbReference>
<evidence type="ECO:0000256" key="2">
    <source>
        <dbReference type="ARBA" id="ARBA00022741"/>
    </source>
</evidence>
<dbReference type="Gene3D" id="3.30.470.20">
    <property type="entry name" value="ATP-grasp fold, B domain"/>
    <property type="match status" value="1"/>
</dbReference>
<dbReference type="Pfam" id="PF01071">
    <property type="entry name" value="GARS_A"/>
    <property type="match status" value="1"/>
</dbReference>
<evidence type="ECO:0000256" key="1">
    <source>
        <dbReference type="ARBA" id="ARBA00022598"/>
    </source>
</evidence>
<dbReference type="GO" id="GO:0005524">
    <property type="term" value="F:ATP binding"/>
    <property type="evidence" value="ECO:0007669"/>
    <property type="project" value="UniProtKB-KW"/>
</dbReference>
<accession>A0A0N4XBP1</accession>
<proteinExistence type="predicted"/>
<organism evidence="7">
    <name type="scientific">Haemonchus placei</name>
    <name type="common">Barber's pole worm</name>
    <dbReference type="NCBI Taxonomy" id="6290"/>
    <lineage>
        <taxon>Eukaryota</taxon>
        <taxon>Metazoa</taxon>
        <taxon>Ecdysozoa</taxon>
        <taxon>Nematoda</taxon>
        <taxon>Chromadorea</taxon>
        <taxon>Rhabditida</taxon>
        <taxon>Rhabditina</taxon>
        <taxon>Rhabditomorpha</taxon>
        <taxon>Strongyloidea</taxon>
        <taxon>Trichostrongylidae</taxon>
        <taxon>Haemonchus</taxon>
    </lineage>
</organism>
<evidence type="ECO:0000256" key="3">
    <source>
        <dbReference type="ARBA" id="ARBA00022840"/>
    </source>
</evidence>
<sequence>MGVVAPMSLPENVDRETDRILKDTVASLRKDGIIYRGVIYVLLIVTADGPQLLEYNCHFGDPETEVNAVHKFSSQFFKRLFAH</sequence>
<evidence type="ECO:0000313" key="5">
    <source>
        <dbReference type="EMBL" id="VDO92308.1"/>
    </source>
</evidence>
<dbReference type="PANTHER" id="PTHR43472:SF1">
    <property type="entry name" value="PHOSPHORIBOSYLAMINE--GLYCINE LIGASE, CHLOROPLASTIC"/>
    <property type="match status" value="1"/>
</dbReference>
<name>A0A0N4XBP1_HAEPC</name>
<dbReference type="OrthoDB" id="2018833at2759"/>
<reference evidence="7" key="1">
    <citation type="submission" date="2017-02" db="UniProtKB">
        <authorList>
            <consortium name="WormBaseParasite"/>
        </authorList>
    </citation>
    <scope>IDENTIFICATION</scope>
</reference>
<dbReference type="STRING" id="6290.A0A0N4XBP1"/>
<keyword evidence="3" id="KW-0067">ATP-binding</keyword>
<dbReference type="AlphaFoldDB" id="A0A0N4XBP1"/>
<dbReference type="InterPro" id="IPR020561">
    <property type="entry name" value="PRibGlycinamid_synth_ATP-grasp"/>
</dbReference>
<dbReference type="GO" id="GO:0009113">
    <property type="term" value="P:purine nucleobase biosynthetic process"/>
    <property type="evidence" value="ECO:0007669"/>
    <property type="project" value="InterPro"/>
</dbReference>
<dbReference type="Proteomes" id="UP000268014">
    <property type="component" value="Unassembled WGS sequence"/>
</dbReference>
<reference evidence="5 6" key="2">
    <citation type="submission" date="2018-11" db="EMBL/GenBank/DDBJ databases">
        <authorList>
            <consortium name="Pathogen Informatics"/>
        </authorList>
    </citation>
    <scope>NUCLEOTIDE SEQUENCE [LARGE SCALE GENOMIC DNA]</scope>
    <source>
        <strain evidence="5 6">MHpl1</strain>
    </source>
</reference>